<dbReference type="InParanoid" id="A0A0D0BB77"/>
<dbReference type="AlphaFoldDB" id="A0A0D0BB77"/>
<evidence type="ECO:0000256" key="1">
    <source>
        <dbReference type="ARBA" id="ARBA00004123"/>
    </source>
</evidence>
<dbReference type="EMBL" id="KN835211">
    <property type="protein sequence ID" value="KIK43492.1"/>
    <property type="molecule type" value="Genomic_DNA"/>
</dbReference>
<dbReference type="STRING" id="930992.A0A0D0BB77"/>
<evidence type="ECO:0000256" key="6">
    <source>
        <dbReference type="SAM" id="Coils"/>
    </source>
</evidence>
<keyword evidence="4" id="KW-0040">ANK repeat</keyword>
<dbReference type="PANTHER" id="PTHR15263:SF1">
    <property type="entry name" value="NF-KAPPA-B INHIBITOR-LIKE PROTEIN 1"/>
    <property type="match status" value="1"/>
</dbReference>
<gene>
    <name evidence="7" type="ORF">CY34DRAFT_81669</name>
</gene>
<feature type="coiled-coil region" evidence="6">
    <location>
        <begin position="49"/>
        <end position="169"/>
    </location>
</feature>
<evidence type="ECO:0000256" key="2">
    <source>
        <dbReference type="ARBA" id="ARBA00022553"/>
    </source>
</evidence>
<evidence type="ECO:0000313" key="8">
    <source>
        <dbReference type="Proteomes" id="UP000054485"/>
    </source>
</evidence>
<protein>
    <submittedName>
        <fullName evidence="7">Uncharacterized protein</fullName>
    </submittedName>
</protein>
<keyword evidence="3" id="KW-0677">Repeat</keyword>
<sequence>MQVDGMTDEDYIFLKQLQALQVDQRRKHMLGDAREIVARAEEMGPIRELEHAERDRQAVLRLEDNARRKKEEEEFRRLEELRRQEEERRRQEEEKRREEEARRRAEEEARLRAQRERELQAKREALRKAQEEAERRAREQAEQRLREEAQRQERLRQEEELRRNKAQADIVAFFQLYDAKWQELKLSKTLTSVMLCEMPWPILQQGCTSPDDISRSSMEEFIFHPLRPGMELKSRKDRLKVEILRFHPDKFNSNIAHKLRECDREKAIEIAGALARMLTNMMGEEIKKEKGQ</sequence>
<evidence type="ECO:0000256" key="3">
    <source>
        <dbReference type="ARBA" id="ARBA00022737"/>
    </source>
</evidence>
<reference evidence="7 8" key="1">
    <citation type="submission" date="2014-04" db="EMBL/GenBank/DDBJ databases">
        <authorList>
            <consortium name="DOE Joint Genome Institute"/>
            <person name="Kuo A."/>
            <person name="Ruytinx J."/>
            <person name="Rineau F."/>
            <person name="Colpaert J."/>
            <person name="Kohler A."/>
            <person name="Nagy L.G."/>
            <person name="Floudas D."/>
            <person name="Copeland A."/>
            <person name="Barry K.W."/>
            <person name="Cichocki N."/>
            <person name="Veneault-Fourrey C."/>
            <person name="LaButti K."/>
            <person name="Lindquist E.A."/>
            <person name="Lipzen A."/>
            <person name="Lundell T."/>
            <person name="Morin E."/>
            <person name="Murat C."/>
            <person name="Sun H."/>
            <person name="Tunlid A."/>
            <person name="Henrissat B."/>
            <person name="Grigoriev I.V."/>
            <person name="Hibbett D.S."/>
            <person name="Martin F."/>
            <person name="Nordberg H.P."/>
            <person name="Cantor M.N."/>
            <person name="Hua S.X."/>
        </authorList>
    </citation>
    <scope>NUCLEOTIDE SEQUENCE [LARGE SCALE GENOMIC DNA]</scope>
    <source>
        <strain evidence="7 8">UH-Slu-Lm8-n1</strain>
    </source>
</reference>
<accession>A0A0D0BB77</accession>
<evidence type="ECO:0000256" key="5">
    <source>
        <dbReference type="ARBA" id="ARBA00023242"/>
    </source>
</evidence>
<proteinExistence type="predicted"/>
<comment type="subcellular location">
    <subcellularLocation>
        <location evidence="1">Nucleus</location>
    </subcellularLocation>
</comment>
<name>A0A0D0BB77_9AGAM</name>
<dbReference type="InterPro" id="IPR038753">
    <property type="entry name" value="NFKBIL1"/>
</dbReference>
<dbReference type="HOGENOM" id="CLU_912462_0_0_1"/>
<organism evidence="7 8">
    <name type="scientific">Suillus luteus UH-Slu-Lm8-n1</name>
    <dbReference type="NCBI Taxonomy" id="930992"/>
    <lineage>
        <taxon>Eukaryota</taxon>
        <taxon>Fungi</taxon>
        <taxon>Dikarya</taxon>
        <taxon>Basidiomycota</taxon>
        <taxon>Agaricomycotina</taxon>
        <taxon>Agaricomycetes</taxon>
        <taxon>Agaricomycetidae</taxon>
        <taxon>Boletales</taxon>
        <taxon>Suillineae</taxon>
        <taxon>Suillaceae</taxon>
        <taxon>Suillus</taxon>
    </lineage>
</organism>
<keyword evidence="8" id="KW-1185">Reference proteome</keyword>
<dbReference type="PANTHER" id="PTHR15263">
    <property type="entry name" value="I-KAPPA-B-LIKE PROTEIN IKBL"/>
    <property type="match status" value="1"/>
</dbReference>
<evidence type="ECO:0000256" key="4">
    <source>
        <dbReference type="ARBA" id="ARBA00023043"/>
    </source>
</evidence>
<dbReference type="Proteomes" id="UP000054485">
    <property type="component" value="Unassembled WGS sequence"/>
</dbReference>
<dbReference type="GO" id="GO:0005634">
    <property type="term" value="C:nucleus"/>
    <property type="evidence" value="ECO:0007669"/>
    <property type="project" value="UniProtKB-SubCell"/>
</dbReference>
<reference evidence="8" key="2">
    <citation type="submission" date="2015-01" db="EMBL/GenBank/DDBJ databases">
        <title>Evolutionary Origins and Diversification of the Mycorrhizal Mutualists.</title>
        <authorList>
            <consortium name="DOE Joint Genome Institute"/>
            <consortium name="Mycorrhizal Genomics Consortium"/>
            <person name="Kohler A."/>
            <person name="Kuo A."/>
            <person name="Nagy L.G."/>
            <person name="Floudas D."/>
            <person name="Copeland A."/>
            <person name="Barry K.W."/>
            <person name="Cichocki N."/>
            <person name="Veneault-Fourrey C."/>
            <person name="LaButti K."/>
            <person name="Lindquist E.A."/>
            <person name="Lipzen A."/>
            <person name="Lundell T."/>
            <person name="Morin E."/>
            <person name="Murat C."/>
            <person name="Riley R."/>
            <person name="Ohm R."/>
            <person name="Sun H."/>
            <person name="Tunlid A."/>
            <person name="Henrissat B."/>
            <person name="Grigoriev I.V."/>
            <person name="Hibbett D.S."/>
            <person name="Martin F."/>
        </authorList>
    </citation>
    <scope>NUCLEOTIDE SEQUENCE [LARGE SCALE GENOMIC DNA]</scope>
    <source>
        <strain evidence="8">UH-Slu-Lm8-n1</strain>
    </source>
</reference>
<keyword evidence="6" id="KW-0175">Coiled coil</keyword>
<evidence type="ECO:0000313" key="7">
    <source>
        <dbReference type="EMBL" id="KIK43492.1"/>
    </source>
</evidence>
<dbReference type="GO" id="GO:0043124">
    <property type="term" value="P:negative regulation of canonical NF-kappaB signal transduction"/>
    <property type="evidence" value="ECO:0007669"/>
    <property type="project" value="InterPro"/>
</dbReference>
<dbReference type="OrthoDB" id="412109at2759"/>
<keyword evidence="2" id="KW-0597">Phosphoprotein</keyword>
<keyword evidence="5" id="KW-0539">Nucleus</keyword>